<dbReference type="AlphaFoldDB" id="A0A7R8H8M8"/>
<proteinExistence type="predicted"/>
<keyword evidence="3" id="KW-1133">Transmembrane helix</keyword>
<evidence type="ECO:0000313" key="7">
    <source>
        <dbReference type="Proteomes" id="UP000675881"/>
    </source>
</evidence>
<dbReference type="InterPro" id="IPR053093">
    <property type="entry name" value="GPCR-like"/>
</dbReference>
<evidence type="ECO:0000256" key="1">
    <source>
        <dbReference type="ARBA" id="ARBA00004370"/>
    </source>
</evidence>
<gene>
    <name evidence="6" type="ORF">LSAA_9798</name>
</gene>
<dbReference type="PROSITE" id="PS50262">
    <property type="entry name" value="G_PROTEIN_RECEP_F1_2"/>
    <property type="match status" value="1"/>
</dbReference>
<dbReference type="Proteomes" id="UP000675881">
    <property type="component" value="Chromosome 5"/>
</dbReference>
<keyword evidence="4" id="KW-0472">Membrane</keyword>
<evidence type="ECO:0000256" key="2">
    <source>
        <dbReference type="ARBA" id="ARBA00022692"/>
    </source>
</evidence>
<accession>A0A7R8H8M8</accession>
<dbReference type="GO" id="GO:0016020">
    <property type="term" value="C:membrane"/>
    <property type="evidence" value="ECO:0007669"/>
    <property type="project" value="UniProtKB-SubCell"/>
</dbReference>
<evidence type="ECO:0000256" key="4">
    <source>
        <dbReference type="ARBA" id="ARBA00023136"/>
    </source>
</evidence>
<dbReference type="Gene3D" id="1.20.1070.10">
    <property type="entry name" value="Rhodopsin 7-helix transmembrane proteins"/>
    <property type="match status" value="1"/>
</dbReference>
<comment type="subcellular location">
    <subcellularLocation>
        <location evidence="1">Membrane</location>
    </subcellularLocation>
</comment>
<feature type="domain" description="G-protein coupled receptors family 1 profile" evidence="5">
    <location>
        <begin position="28"/>
        <end position="351"/>
    </location>
</feature>
<evidence type="ECO:0000313" key="6">
    <source>
        <dbReference type="EMBL" id="CAF2941225.1"/>
    </source>
</evidence>
<dbReference type="InterPro" id="IPR017452">
    <property type="entry name" value="GPCR_Rhodpsn_7TM"/>
</dbReference>
<reference evidence="6" key="1">
    <citation type="submission" date="2021-02" db="EMBL/GenBank/DDBJ databases">
        <authorList>
            <person name="Bekaert M."/>
        </authorList>
    </citation>
    <scope>NUCLEOTIDE SEQUENCE</scope>
    <source>
        <strain evidence="6">IoA-00</strain>
    </source>
</reference>
<dbReference type="PANTHER" id="PTHR47760">
    <property type="entry name" value="G-PROTEIN COUPLED RECEPTOR B0563.6-LIKE PROTEIN-RELATED"/>
    <property type="match status" value="1"/>
</dbReference>
<dbReference type="PANTHER" id="PTHR47760:SF1">
    <property type="entry name" value="G-PROTEIN COUPLED RECEPTORS FAMILY 1 PROFILE DOMAIN-CONTAINING PROTEIN"/>
    <property type="match status" value="1"/>
</dbReference>
<organism evidence="6 7">
    <name type="scientific">Lepeophtheirus salmonis</name>
    <name type="common">Salmon louse</name>
    <name type="synonym">Caligus salmonis</name>
    <dbReference type="NCBI Taxonomy" id="72036"/>
    <lineage>
        <taxon>Eukaryota</taxon>
        <taxon>Metazoa</taxon>
        <taxon>Ecdysozoa</taxon>
        <taxon>Arthropoda</taxon>
        <taxon>Crustacea</taxon>
        <taxon>Multicrustacea</taxon>
        <taxon>Hexanauplia</taxon>
        <taxon>Copepoda</taxon>
        <taxon>Siphonostomatoida</taxon>
        <taxon>Caligidae</taxon>
        <taxon>Lepeophtheirus</taxon>
    </lineage>
</organism>
<evidence type="ECO:0000256" key="3">
    <source>
        <dbReference type="ARBA" id="ARBA00022989"/>
    </source>
</evidence>
<evidence type="ECO:0000259" key="5">
    <source>
        <dbReference type="PROSITE" id="PS50262"/>
    </source>
</evidence>
<name>A0A7R8H8M8_LEPSM</name>
<keyword evidence="7" id="KW-1185">Reference proteome</keyword>
<sequence length="387" mass="44950">MQELNNKLMRILIYSFSIPFCSTIGIFGNTLILCILHVKRKEFNNIMYFYMKGLAISDIAYIFFCIQVCIFRGVYPPDTWRCKDYCFYLYNVVITMVNVFRGTSDFIIICMSINRCQVISNIDQVDTSRKTKEFSKLVLIAQMFSVFLLSLAINSPCFWEFRIIHYESSSSKESYYKPVLNERSRTDIWMIYKYWYEFLMKFVPAITIVSLNSALILQLRYVSTRRNTLMSTSDSYTSSEKKTGRNIIHQTKKNISNNTVSIISSGSTCGQIIHQKKESPCHQITLEKRMSLISVFISGVYLLFTSPGIFADIYLIIHPNMLGDNDNKFNMIVGITNFLEVIIYTMNFSLYCGVNNSIRCYTIQVLTRMAKPFCSLIKKIINLFIKS</sequence>
<dbReference type="EMBL" id="HG994584">
    <property type="protein sequence ID" value="CAF2941225.1"/>
    <property type="molecule type" value="Genomic_DNA"/>
</dbReference>
<dbReference type="SUPFAM" id="SSF81321">
    <property type="entry name" value="Family A G protein-coupled receptor-like"/>
    <property type="match status" value="1"/>
</dbReference>
<protein>
    <submittedName>
        <fullName evidence="6">(salmon louse) hypothetical protein</fullName>
    </submittedName>
</protein>
<keyword evidence="2" id="KW-0812">Transmembrane</keyword>